<dbReference type="Proteomes" id="UP000756132">
    <property type="component" value="Chromosome 5"/>
</dbReference>
<feature type="region of interest" description="Disordered" evidence="1">
    <location>
        <begin position="136"/>
        <end position="168"/>
    </location>
</feature>
<reference evidence="2" key="2">
    <citation type="journal article" date="2022" name="Microb. Genom.">
        <title>A chromosome-scale genome assembly of the tomato pathogen Cladosporium fulvum reveals a compartmentalized genome architecture and the presence of a dispensable chromosome.</title>
        <authorList>
            <person name="Zaccaron A.Z."/>
            <person name="Chen L.H."/>
            <person name="Samaras A."/>
            <person name="Stergiopoulos I."/>
        </authorList>
    </citation>
    <scope>NUCLEOTIDE SEQUENCE</scope>
    <source>
        <strain evidence="2">Race5_Kim</strain>
    </source>
</reference>
<organism evidence="2 3">
    <name type="scientific">Passalora fulva</name>
    <name type="common">Tomato leaf mold</name>
    <name type="synonym">Cladosporium fulvum</name>
    <dbReference type="NCBI Taxonomy" id="5499"/>
    <lineage>
        <taxon>Eukaryota</taxon>
        <taxon>Fungi</taxon>
        <taxon>Dikarya</taxon>
        <taxon>Ascomycota</taxon>
        <taxon>Pezizomycotina</taxon>
        <taxon>Dothideomycetes</taxon>
        <taxon>Dothideomycetidae</taxon>
        <taxon>Mycosphaerellales</taxon>
        <taxon>Mycosphaerellaceae</taxon>
        <taxon>Fulvia</taxon>
    </lineage>
</organism>
<reference evidence="2" key="1">
    <citation type="submission" date="2021-12" db="EMBL/GenBank/DDBJ databases">
        <authorList>
            <person name="Zaccaron A."/>
            <person name="Stergiopoulos I."/>
        </authorList>
    </citation>
    <scope>NUCLEOTIDE SEQUENCE</scope>
    <source>
        <strain evidence="2">Race5_Kim</strain>
    </source>
</reference>
<accession>A0A9Q8LJY5</accession>
<keyword evidence="3" id="KW-1185">Reference proteome</keyword>
<evidence type="ECO:0000313" key="3">
    <source>
        <dbReference type="Proteomes" id="UP000756132"/>
    </source>
</evidence>
<dbReference type="RefSeq" id="XP_047762449.1">
    <property type="nucleotide sequence ID" value="XM_047905448.1"/>
</dbReference>
<dbReference type="KEGG" id="ffu:CLAFUR5_06300"/>
<evidence type="ECO:0000313" key="2">
    <source>
        <dbReference type="EMBL" id="UJO18083.1"/>
    </source>
</evidence>
<dbReference type="AlphaFoldDB" id="A0A9Q8LJY5"/>
<proteinExistence type="predicted"/>
<dbReference type="GeneID" id="71986178"/>
<dbReference type="EMBL" id="CP090167">
    <property type="protein sequence ID" value="UJO18083.1"/>
    <property type="molecule type" value="Genomic_DNA"/>
</dbReference>
<name>A0A9Q8LJY5_PASFU</name>
<protein>
    <submittedName>
        <fullName evidence="2">Uncharacterized protein</fullName>
    </submittedName>
</protein>
<evidence type="ECO:0000256" key="1">
    <source>
        <dbReference type="SAM" id="MobiDB-lite"/>
    </source>
</evidence>
<sequence>MSETQDTAASPNFALLDIDMHTLITRDFTFPASISEKEQEFIAHIRKALRDMITAINDRNFSNEVFARILGPKSQEILGRANIRGFAQDEPTFWIKLGTVSVVPDVRKNTAQTVYAMELHGVPERVTRPAVTQQEWKKSAADGRSGTAQCAQGTKHAVSTPIPVRESS</sequence>
<gene>
    <name evidence="2" type="ORF">CLAFUR5_06300</name>
</gene>